<evidence type="ECO:0000256" key="1">
    <source>
        <dbReference type="ARBA" id="ARBA00006987"/>
    </source>
</evidence>
<dbReference type="OrthoDB" id="7375033at2"/>
<dbReference type="CDD" id="cd07012">
    <property type="entry name" value="PBP2_Bug_TTT"/>
    <property type="match status" value="1"/>
</dbReference>
<comment type="similarity">
    <text evidence="1">Belongs to the UPF0065 (bug) family.</text>
</comment>
<dbReference type="Gene3D" id="3.40.190.10">
    <property type="entry name" value="Periplasmic binding protein-like II"/>
    <property type="match status" value="1"/>
</dbReference>
<dbReference type="PANTHER" id="PTHR42928">
    <property type="entry name" value="TRICARBOXYLATE-BINDING PROTEIN"/>
    <property type="match status" value="1"/>
</dbReference>
<dbReference type="EMBL" id="CP042304">
    <property type="protein sequence ID" value="QDZ10398.1"/>
    <property type="molecule type" value="Genomic_DNA"/>
</dbReference>
<dbReference type="InterPro" id="IPR005064">
    <property type="entry name" value="BUG"/>
</dbReference>
<proteinExistence type="inferred from homology"/>
<accession>A0A5B8LQ35</accession>
<sequence>MDLISLDEMLHLGACAASPELPWLLCALGTGRKTMLGNKFGATAAATLAATLTLASSVAVQAQGAYPVDTVTMVVPYAAGGAGDIVGRLVADELSRRLGVNFVVENVGGASGAIGAEQVSRAPADGSTLLLAGNAIFTTAPHLADVGFEPFEDFTAIANVSEAVRMLVSSKSLDVSNLEEFVAYGKDHPGELNYGSVGVGSTGHVATVDMLQTMGIEATHIPYKGAAEVVQAVLSGDVQFMMDAAAVAQARQDTVTALAVPGNEHLAEFPDVPSLAALGYDSISGTGWQMVMGPAGMPDDAVGMIETALEEASADPAFIDKLTKAGVSPRFMGGEELETALRSDYDRFDELLTGLGLAQ</sequence>
<evidence type="ECO:0000313" key="2">
    <source>
        <dbReference type="EMBL" id="QDZ10398.1"/>
    </source>
</evidence>
<name>A0A5B8LQ35_9HYPH</name>
<dbReference type="PANTHER" id="PTHR42928:SF5">
    <property type="entry name" value="BLR1237 PROTEIN"/>
    <property type="match status" value="1"/>
</dbReference>
<keyword evidence="3" id="KW-1185">Reference proteome</keyword>
<dbReference type="InterPro" id="IPR042100">
    <property type="entry name" value="Bug_dom1"/>
</dbReference>
<dbReference type="Gene3D" id="3.40.190.150">
    <property type="entry name" value="Bordetella uptake gene, domain 1"/>
    <property type="match status" value="1"/>
</dbReference>
<evidence type="ECO:0000313" key="3">
    <source>
        <dbReference type="Proteomes" id="UP000315364"/>
    </source>
</evidence>
<dbReference type="KEGG" id="dea:FPZ08_06320"/>
<dbReference type="Pfam" id="PF03401">
    <property type="entry name" value="TctC"/>
    <property type="match status" value="1"/>
</dbReference>
<dbReference type="PIRSF" id="PIRSF017082">
    <property type="entry name" value="YflP"/>
    <property type="match status" value="1"/>
</dbReference>
<protein>
    <submittedName>
        <fullName evidence="2">Tripartite tricarboxylate transporter substrate binding protein</fullName>
    </submittedName>
</protein>
<gene>
    <name evidence="2" type="ORF">FPZ08_06320</name>
</gene>
<dbReference type="SUPFAM" id="SSF53850">
    <property type="entry name" value="Periplasmic binding protein-like II"/>
    <property type="match status" value="1"/>
</dbReference>
<dbReference type="Proteomes" id="UP000315364">
    <property type="component" value="Chromosome"/>
</dbReference>
<dbReference type="AlphaFoldDB" id="A0A5B8LQ35"/>
<reference evidence="2 3" key="1">
    <citation type="submission" date="2019-07" db="EMBL/GenBank/DDBJ databases">
        <title>Full genome sequence of Devosia sp. Gsoil 520.</title>
        <authorList>
            <person name="Im W.-T."/>
        </authorList>
    </citation>
    <scope>NUCLEOTIDE SEQUENCE [LARGE SCALE GENOMIC DNA]</scope>
    <source>
        <strain evidence="2 3">Gsoil 520</strain>
    </source>
</reference>
<organism evidence="2 3">
    <name type="scientific">Devosia ginsengisoli</name>
    <dbReference type="NCBI Taxonomy" id="400770"/>
    <lineage>
        <taxon>Bacteria</taxon>
        <taxon>Pseudomonadati</taxon>
        <taxon>Pseudomonadota</taxon>
        <taxon>Alphaproteobacteria</taxon>
        <taxon>Hyphomicrobiales</taxon>
        <taxon>Devosiaceae</taxon>
        <taxon>Devosia</taxon>
    </lineage>
</organism>